<dbReference type="InterPro" id="IPR002219">
    <property type="entry name" value="PKC_DAG/PE"/>
</dbReference>
<evidence type="ECO:0000259" key="9">
    <source>
        <dbReference type="PROSITE" id="PS50002"/>
    </source>
</evidence>
<evidence type="ECO:0000256" key="5">
    <source>
        <dbReference type="PROSITE-ProRule" id="PRU00191"/>
    </source>
</evidence>
<keyword evidence="3" id="KW-0863">Zinc-finger</keyword>
<evidence type="ECO:0000259" key="14">
    <source>
        <dbReference type="PROSITE" id="PS51857"/>
    </source>
</evidence>
<name>A0AAF5DB66_STRER</name>
<feature type="domain" description="SH3" evidence="9">
    <location>
        <begin position="877"/>
        <end position="936"/>
    </location>
</feature>
<evidence type="ECO:0000256" key="7">
    <source>
        <dbReference type="SAM" id="MobiDB-lite"/>
    </source>
</evidence>
<feature type="compositionally biased region" description="Basic and acidic residues" evidence="7">
    <location>
        <begin position="1244"/>
        <end position="1255"/>
    </location>
</feature>
<dbReference type="SMART" id="SM00033">
    <property type="entry name" value="CH"/>
    <property type="match status" value="1"/>
</dbReference>
<dbReference type="Gene3D" id="1.20.900.10">
    <property type="entry name" value="Dbl homology (DH) domain"/>
    <property type="match status" value="1"/>
</dbReference>
<dbReference type="GO" id="GO:0005085">
    <property type="term" value="F:guanyl-nucleotide exchange factor activity"/>
    <property type="evidence" value="ECO:0007669"/>
    <property type="project" value="UniProtKB-KW"/>
</dbReference>
<dbReference type="InterPro" id="IPR000980">
    <property type="entry name" value="SH2"/>
</dbReference>
<evidence type="ECO:0000313" key="15">
    <source>
        <dbReference type="Proteomes" id="UP000035681"/>
    </source>
</evidence>
<evidence type="ECO:0000256" key="1">
    <source>
        <dbReference type="ARBA" id="ARBA00022443"/>
    </source>
</evidence>
<dbReference type="GO" id="GO:0005737">
    <property type="term" value="C:cytoplasm"/>
    <property type="evidence" value="ECO:0007669"/>
    <property type="project" value="TreeGrafter"/>
</dbReference>
<dbReference type="InterPro" id="IPR036860">
    <property type="entry name" value="SH2_dom_sf"/>
</dbReference>
<feature type="compositionally biased region" description="Low complexity" evidence="7">
    <location>
        <begin position="1292"/>
        <end position="1311"/>
    </location>
</feature>
<dbReference type="InterPro" id="IPR036028">
    <property type="entry name" value="SH3-like_dom_sf"/>
</dbReference>
<dbReference type="Pfam" id="PF00307">
    <property type="entry name" value="CH"/>
    <property type="match status" value="1"/>
</dbReference>
<dbReference type="PROSITE" id="PS50003">
    <property type="entry name" value="PH_DOMAIN"/>
    <property type="match status" value="1"/>
</dbReference>
<feature type="region of interest" description="Disordered" evidence="7">
    <location>
        <begin position="1224"/>
        <end position="1313"/>
    </location>
</feature>
<dbReference type="SUPFAM" id="SSF48065">
    <property type="entry name" value="DBL homology domain (DH-domain)"/>
    <property type="match status" value="1"/>
</dbReference>
<dbReference type="PROSITE" id="PS50021">
    <property type="entry name" value="CH"/>
    <property type="match status" value="1"/>
</dbReference>
<evidence type="ECO:0000259" key="11">
    <source>
        <dbReference type="PROSITE" id="PS50010"/>
    </source>
</evidence>
<dbReference type="AlphaFoldDB" id="A0AAF5DB66"/>
<proteinExistence type="predicted"/>
<dbReference type="SUPFAM" id="SSF50044">
    <property type="entry name" value="SH3-domain"/>
    <property type="match status" value="2"/>
</dbReference>
<feature type="domain" description="DH" evidence="11">
    <location>
        <begin position="219"/>
        <end position="413"/>
    </location>
</feature>
<keyword evidence="15" id="KW-1185">Reference proteome</keyword>
<keyword evidence="1 6" id="KW-0728">SH3 domain</keyword>
<keyword evidence="3" id="KW-0479">Metal-binding</keyword>
<feature type="domain" description="SH2" evidence="8">
    <location>
        <begin position="772"/>
        <end position="866"/>
    </location>
</feature>
<dbReference type="Proteomes" id="UP000035681">
    <property type="component" value="Unplaced"/>
</dbReference>
<dbReference type="Pfam" id="PF00313">
    <property type="entry name" value="CSD"/>
    <property type="match status" value="2"/>
</dbReference>
<dbReference type="Pfam" id="PF07653">
    <property type="entry name" value="SH3_2"/>
    <property type="match status" value="1"/>
</dbReference>
<dbReference type="InterPro" id="IPR001715">
    <property type="entry name" value="CH_dom"/>
</dbReference>
<protein>
    <submittedName>
        <fullName evidence="16">Protein vav</fullName>
    </submittedName>
</protein>
<dbReference type="CDD" id="cd20810">
    <property type="entry name" value="C1_VAV"/>
    <property type="match status" value="1"/>
</dbReference>
<accession>A0AAF5DB66</accession>
<feature type="domain" description="CSD" evidence="14">
    <location>
        <begin position="1152"/>
        <end position="1220"/>
    </location>
</feature>
<dbReference type="PANTHER" id="PTHR45818">
    <property type="entry name" value="PROTEIN VAV"/>
    <property type="match status" value="1"/>
</dbReference>
<dbReference type="InterPro" id="IPR011993">
    <property type="entry name" value="PH-like_dom_sf"/>
</dbReference>
<evidence type="ECO:0000256" key="6">
    <source>
        <dbReference type="PROSITE-ProRule" id="PRU00192"/>
    </source>
</evidence>
<evidence type="ECO:0000256" key="3">
    <source>
        <dbReference type="ARBA" id="ARBA00022771"/>
    </source>
</evidence>
<dbReference type="InterPro" id="IPR002059">
    <property type="entry name" value="CSP_DNA-bd"/>
</dbReference>
<organism evidence="15 16">
    <name type="scientific">Strongyloides stercoralis</name>
    <name type="common">Threadworm</name>
    <dbReference type="NCBI Taxonomy" id="6248"/>
    <lineage>
        <taxon>Eukaryota</taxon>
        <taxon>Metazoa</taxon>
        <taxon>Ecdysozoa</taxon>
        <taxon>Nematoda</taxon>
        <taxon>Chromadorea</taxon>
        <taxon>Rhabditida</taxon>
        <taxon>Tylenchina</taxon>
        <taxon>Panagrolaimomorpha</taxon>
        <taxon>Strongyloidoidea</taxon>
        <taxon>Strongyloididae</taxon>
        <taxon>Strongyloides</taxon>
    </lineage>
</organism>
<dbReference type="SMART" id="SM00109">
    <property type="entry name" value="C1"/>
    <property type="match status" value="1"/>
</dbReference>
<dbReference type="Pfam" id="PF00130">
    <property type="entry name" value="C1_1"/>
    <property type="match status" value="1"/>
</dbReference>
<dbReference type="WBParaSite" id="TCONS_00009458.p1">
    <property type="protein sequence ID" value="TCONS_00009458.p1"/>
    <property type="gene ID" value="XLOC_007267"/>
</dbReference>
<dbReference type="GO" id="GO:0008270">
    <property type="term" value="F:zinc ion binding"/>
    <property type="evidence" value="ECO:0007669"/>
    <property type="project" value="UniProtKB-KW"/>
</dbReference>
<dbReference type="SUPFAM" id="SSF50249">
    <property type="entry name" value="Nucleic acid-binding proteins"/>
    <property type="match status" value="2"/>
</dbReference>
<dbReference type="SMART" id="SM00325">
    <property type="entry name" value="RhoGEF"/>
    <property type="match status" value="1"/>
</dbReference>
<dbReference type="SMART" id="SM00252">
    <property type="entry name" value="SH2"/>
    <property type="match status" value="1"/>
</dbReference>
<dbReference type="SUPFAM" id="SSF47576">
    <property type="entry name" value="Calponin-homology domain, CH-domain"/>
    <property type="match status" value="1"/>
</dbReference>
<evidence type="ECO:0000259" key="10">
    <source>
        <dbReference type="PROSITE" id="PS50003"/>
    </source>
</evidence>
<evidence type="ECO:0000256" key="4">
    <source>
        <dbReference type="ARBA" id="ARBA00022999"/>
    </source>
</evidence>
<keyword evidence="4 5" id="KW-0727">SH2 domain</keyword>
<dbReference type="SMART" id="SM00233">
    <property type="entry name" value="PH"/>
    <property type="match status" value="1"/>
</dbReference>
<dbReference type="PROSITE" id="PS50081">
    <property type="entry name" value="ZF_DAG_PE_2"/>
    <property type="match status" value="1"/>
</dbReference>
<dbReference type="InterPro" id="IPR036872">
    <property type="entry name" value="CH_dom_sf"/>
</dbReference>
<dbReference type="InterPro" id="IPR011129">
    <property type="entry name" value="CSD"/>
</dbReference>
<dbReference type="Gene3D" id="2.30.29.30">
    <property type="entry name" value="Pleckstrin-homology domain (PH domain)/Phosphotyrosine-binding domain (PTB)"/>
    <property type="match status" value="1"/>
</dbReference>
<dbReference type="PRINTS" id="PR00050">
    <property type="entry name" value="COLDSHOCK"/>
</dbReference>
<evidence type="ECO:0000313" key="16">
    <source>
        <dbReference type="WBParaSite" id="TCONS_00009458.p1"/>
    </source>
</evidence>
<dbReference type="Pfam" id="PF00017">
    <property type="entry name" value="SH2"/>
    <property type="match status" value="1"/>
</dbReference>
<dbReference type="InterPro" id="IPR035899">
    <property type="entry name" value="DBL_dom_sf"/>
</dbReference>
<evidence type="ECO:0000259" key="12">
    <source>
        <dbReference type="PROSITE" id="PS50021"/>
    </source>
</evidence>
<dbReference type="SMART" id="SM00357">
    <property type="entry name" value="CSP"/>
    <property type="match status" value="2"/>
</dbReference>
<dbReference type="InterPro" id="IPR001849">
    <property type="entry name" value="PH_domain"/>
</dbReference>
<dbReference type="PANTHER" id="PTHR45818:SF3">
    <property type="entry name" value="PROTEIN VAV"/>
    <property type="match status" value="1"/>
</dbReference>
<keyword evidence="2" id="KW-0344">Guanine-nucleotide releasing factor</keyword>
<feature type="domain" description="CSD" evidence="14">
    <location>
        <begin position="1037"/>
        <end position="1106"/>
    </location>
</feature>
<dbReference type="Gene3D" id="2.30.30.40">
    <property type="entry name" value="SH3 Domains"/>
    <property type="match status" value="1"/>
</dbReference>
<dbReference type="PROSITE" id="PS50010">
    <property type="entry name" value="DH_2"/>
    <property type="match status" value="1"/>
</dbReference>
<dbReference type="CDD" id="cd21201">
    <property type="entry name" value="CH_VAV"/>
    <property type="match status" value="1"/>
</dbReference>
<feature type="domain" description="PH" evidence="10">
    <location>
        <begin position="446"/>
        <end position="575"/>
    </location>
</feature>
<dbReference type="InterPro" id="IPR001452">
    <property type="entry name" value="SH3_domain"/>
</dbReference>
<dbReference type="InterPro" id="IPR012340">
    <property type="entry name" value="NA-bd_OB-fold"/>
</dbReference>
<dbReference type="PROSITE" id="PS00479">
    <property type="entry name" value="ZF_DAG_PE_1"/>
    <property type="match status" value="1"/>
</dbReference>
<dbReference type="PROSITE" id="PS50001">
    <property type="entry name" value="SH2"/>
    <property type="match status" value="1"/>
</dbReference>
<reference evidence="16" key="1">
    <citation type="submission" date="2024-02" db="UniProtKB">
        <authorList>
            <consortium name="WormBaseParasite"/>
        </authorList>
    </citation>
    <scope>IDENTIFICATION</scope>
</reference>
<evidence type="ECO:0000259" key="13">
    <source>
        <dbReference type="PROSITE" id="PS50081"/>
    </source>
</evidence>
<evidence type="ECO:0000259" key="8">
    <source>
        <dbReference type="PROSITE" id="PS50001"/>
    </source>
</evidence>
<feature type="domain" description="Calponin-homology (CH)" evidence="12">
    <location>
        <begin position="4"/>
        <end position="122"/>
    </location>
</feature>
<dbReference type="GO" id="GO:0016477">
    <property type="term" value="P:cell migration"/>
    <property type="evidence" value="ECO:0007669"/>
    <property type="project" value="TreeGrafter"/>
</dbReference>
<dbReference type="Gene3D" id="3.30.505.10">
    <property type="entry name" value="SH2 domain"/>
    <property type="match status" value="1"/>
</dbReference>
<dbReference type="InterPro" id="IPR000219">
    <property type="entry name" value="DH_dom"/>
</dbReference>
<feature type="domain" description="Phorbol-ester/DAG-type" evidence="13">
    <location>
        <begin position="586"/>
        <end position="635"/>
    </location>
</feature>
<dbReference type="CDD" id="cd04458">
    <property type="entry name" value="CSP_CDS"/>
    <property type="match status" value="1"/>
</dbReference>
<dbReference type="SUPFAM" id="SSF50729">
    <property type="entry name" value="PH domain-like"/>
    <property type="match status" value="1"/>
</dbReference>
<keyword evidence="3" id="KW-0862">Zinc</keyword>
<dbReference type="PROSITE" id="PS51857">
    <property type="entry name" value="CSD_2"/>
    <property type="match status" value="2"/>
</dbReference>
<feature type="compositionally biased region" description="Basic residues" evidence="7">
    <location>
        <begin position="1256"/>
        <end position="1270"/>
    </location>
</feature>
<dbReference type="Gene3D" id="3.30.60.20">
    <property type="match status" value="1"/>
</dbReference>
<dbReference type="GO" id="GO:0003676">
    <property type="term" value="F:nucleic acid binding"/>
    <property type="evidence" value="ECO:0007669"/>
    <property type="project" value="InterPro"/>
</dbReference>
<dbReference type="Gene3D" id="2.40.50.140">
    <property type="entry name" value="Nucleic acid-binding proteins"/>
    <property type="match status" value="2"/>
</dbReference>
<dbReference type="InterPro" id="IPR055251">
    <property type="entry name" value="SOS1_NGEF_PH"/>
</dbReference>
<dbReference type="Pfam" id="PF22697">
    <property type="entry name" value="SOS1_NGEF_PH"/>
    <property type="match status" value="1"/>
</dbReference>
<dbReference type="PROSITE" id="PS50002">
    <property type="entry name" value="SH3"/>
    <property type="match status" value="1"/>
</dbReference>
<evidence type="ECO:0000256" key="2">
    <source>
        <dbReference type="ARBA" id="ARBA00022658"/>
    </source>
</evidence>
<sequence>MSNDEVWRQAVEWLIACKVLEQHNILTAAEAEAKDLAFALRDGVVLCNLAHKLYNRSLDYTKICKKTTMSQFYCIENIKLFLNACVKIFNMKPEHLFEPEELYNFTNFSKVLNVLSRISHSEICKRFDIEPFPKTYRCNSAFIHDNEEEVYRKLVDEADKDYDDENKIYDVKPQKIEEEDVEGSNVDQIYDSLFCHKNLNDEIYTSKYDKWKLFVPKEQKDHVIKEILDTEIHFTNEVLANIINYFYLPLRNDLTPEEHSKVFSNMADIQKLHAGFLVELEKAVYLTTGIEKKKTLDFQRKRIGDVFVDFKFQFLKHYKVYIINSMNSREFLSILETSRSDIREKIKEYSKKSRTPQFRLQDLLCIPAQRIMKYHLLLKDLLKKINFNDVLERESIEKSIEASEDINEYLNEAKRDFENRIELKKIYDSIYDMEFGDKMDFIDYGRQVKDGEVKFADSKESGKLKNRHVFVFDKIMLVCKAQRYNTFTYKTCYLLSNYKVIDDLEPQGKMNTLSRKFNTTSVLSFYLVINKQNTNFKSEESNDQNLNSSTNYIQICCKTLNQREQWMKAIIQAQENVCPKKAAENGHSVEYTTFKDIVVCSFCDKFLKGLYYQGYKCECCEHIFHKECLMNNRKCPGKPKSFTNNNAAFARRQTFSGSLGEIVTAITTTTSPDPHVLNFKELDKIEVVEIKNDGLFVGRLVNKPNQMGLVHPNTVKKCKIMPSNISRASSLQISNFNTNSVHRRQVSQPILNGRKQSTNIEMVAHEFYKEIWYVGTIDREKARDKLINCEEGTFLVRWSNNQKKYVISLKTEDHVKHMIVENISRNVVCLCNSRVFGNLKELIEFYKINSLSECFTGLYTTLKTPLLKTKLYRVKQNFDREHCPEFDFTDSRFLSMSRGDIVTLVDLIGEEKYWWMGEINGRVGFFPIQYVSEILDDNIKDDDEEETESDEGTFSILYFYRYNLVMVFDNNIATDTDSTNADISNKNFDVNNSSNIKVEEDSKVDYVKASLNEGNNDDSANEKEASVENNGKILERGITGIVRWFNVKMGYGFIKRNDTDNDIFVYYKSISKKNPNKRLRSLATDEEVVFDVIDGRRGNEAGNVTGPNGEPVKGSHIDSRFKKNSKKFPYFRKKFNMPNKERDPNQKILEENVYGEIIFFNFRRGFGFIKREDNGESVFCHILDIIKKNPRKFRYLAFGSSVRFDIVKGLKGYEAAYVTNKDGTPISGIKKRKRRQNNVIPSTDSEKKNEKEMILKKKNKRSRRSRRGRNGKKEIEEQTNETQNLSKKGDMSSVVSNDNGEVSNNNVSVGDKVPQQRSDISLVSEAFENLNL</sequence>
<dbReference type="Pfam" id="PF00621">
    <property type="entry name" value="RhoGEF"/>
    <property type="match status" value="1"/>
</dbReference>
<dbReference type="SUPFAM" id="SSF55550">
    <property type="entry name" value="SH2 domain"/>
    <property type="match status" value="1"/>
</dbReference>
<dbReference type="Gene3D" id="1.10.418.10">
    <property type="entry name" value="Calponin-like domain"/>
    <property type="match status" value="1"/>
</dbReference>
<dbReference type="SMART" id="SM00326">
    <property type="entry name" value="SH3"/>
    <property type="match status" value="2"/>
</dbReference>